<dbReference type="OMA" id="EEVAVEW"/>
<dbReference type="RefSeq" id="XP_020055642.1">
    <property type="nucleotide sequence ID" value="XM_020198501.1"/>
</dbReference>
<dbReference type="GeneID" id="30972315"/>
<feature type="region of interest" description="Disordered" evidence="1">
    <location>
        <begin position="343"/>
        <end position="362"/>
    </location>
</feature>
<dbReference type="AlphaFoldDB" id="A0A1L9WT47"/>
<evidence type="ECO:0000256" key="1">
    <source>
        <dbReference type="SAM" id="MobiDB-lite"/>
    </source>
</evidence>
<evidence type="ECO:0000313" key="3">
    <source>
        <dbReference type="Proteomes" id="UP000184546"/>
    </source>
</evidence>
<organism evidence="2 3">
    <name type="scientific">Aspergillus aculeatus (strain ATCC 16872 / CBS 172.66 / WB 5094)</name>
    <dbReference type="NCBI Taxonomy" id="690307"/>
    <lineage>
        <taxon>Eukaryota</taxon>
        <taxon>Fungi</taxon>
        <taxon>Dikarya</taxon>
        <taxon>Ascomycota</taxon>
        <taxon>Pezizomycotina</taxon>
        <taxon>Eurotiomycetes</taxon>
        <taxon>Eurotiomycetidae</taxon>
        <taxon>Eurotiales</taxon>
        <taxon>Aspergillaceae</taxon>
        <taxon>Aspergillus</taxon>
        <taxon>Aspergillus subgen. Circumdati</taxon>
    </lineage>
</organism>
<dbReference type="PANTHER" id="PTHR42085">
    <property type="entry name" value="F-BOX DOMAIN-CONTAINING PROTEIN"/>
    <property type="match status" value="1"/>
</dbReference>
<proteinExistence type="predicted"/>
<dbReference type="VEuPathDB" id="FungiDB:ASPACDRAFT_1888892"/>
<evidence type="ECO:0000313" key="2">
    <source>
        <dbReference type="EMBL" id="OJJ99302.1"/>
    </source>
</evidence>
<protein>
    <submittedName>
        <fullName evidence="2">Uncharacterized protein</fullName>
    </submittedName>
</protein>
<dbReference type="OrthoDB" id="2951834at2759"/>
<gene>
    <name evidence="2" type="ORF">ASPACDRAFT_1888892</name>
</gene>
<keyword evidence="3" id="KW-1185">Reference proteome</keyword>
<feature type="compositionally biased region" description="Acidic residues" evidence="1">
    <location>
        <begin position="346"/>
        <end position="357"/>
    </location>
</feature>
<accession>A0A1L9WT47</accession>
<dbReference type="Proteomes" id="UP000184546">
    <property type="component" value="Unassembled WGS sequence"/>
</dbReference>
<sequence>MPIPEEIVPAAKAPPKWKVYTRKLDSLGRLFQSRGLPLRRPPPATVTDPAPFPFLRLPRELRDQIYRELLTVDSNNNNNNNNNNEKDGDNGALWIRYSRRRHRWWDATPYCPARGGPRRPRPRLALGLLRVCQRVRQETLPIVFACNKIWLDASPAQCLAFLASLPPAVSGGIRHLQLWLDVYLDCGMATGTLPHQTPDERAHTAARVHRDLLIPWLTLFPWMQQHMPLLNALQIRLGANRAWHAQNLQSTLPDWLHFYQTGWMEQVRALRQVCTLRVEARLQWCDQLEDGERAALQELRRELRRTSGFEEVAVRWEHGFFLCSAGEQFPTTSLGIVLQRQRGELQDDDDDDDDDGAQGDLVVGAALPDYRPVYTLEDMVCPMVCGFGEPRPPRSPDNCR</sequence>
<dbReference type="EMBL" id="KV878978">
    <property type="protein sequence ID" value="OJJ99302.1"/>
    <property type="molecule type" value="Genomic_DNA"/>
</dbReference>
<reference evidence="3" key="1">
    <citation type="journal article" date="2017" name="Genome Biol.">
        <title>Comparative genomics reveals high biological diversity and specific adaptations in the industrially and medically important fungal genus Aspergillus.</title>
        <authorList>
            <person name="de Vries R.P."/>
            <person name="Riley R."/>
            <person name="Wiebenga A."/>
            <person name="Aguilar-Osorio G."/>
            <person name="Amillis S."/>
            <person name="Uchima C.A."/>
            <person name="Anderluh G."/>
            <person name="Asadollahi M."/>
            <person name="Askin M."/>
            <person name="Barry K."/>
            <person name="Battaglia E."/>
            <person name="Bayram O."/>
            <person name="Benocci T."/>
            <person name="Braus-Stromeyer S.A."/>
            <person name="Caldana C."/>
            <person name="Canovas D."/>
            <person name="Cerqueira G.C."/>
            <person name="Chen F."/>
            <person name="Chen W."/>
            <person name="Choi C."/>
            <person name="Clum A."/>
            <person name="Dos Santos R.A."/>
            <person name="Damasio A.R."/>
            <person name="Diallinas G."/>
            <person name="Emri T."/>
            <person name="Fekete E."/>
            <person name="Flipphi M."/>
            <person name="Freyberg S."/>
            <person name="Gallo A."/>
            <person name="Gournas C."/>
            <person name="Habgood R."/>
            <person name="Hainaut M."/>
            <person name="Harispe M.L."/>
            <person name="Henrissat B."/>
            <person name="Hilden K.S."/>
            <person name="Hope R."/>
            <person name="Hossain A."/>
            <person name="Karabika E."/>
            <person name="Karaffa L."/>
            <person name="Karanyi Z."/>
            <person name="Krasevec N."/>
            <person name="Kuo A."/>
            <person name="Kusch H."/>
            <person name="LaButti K."/>
            <person name="Lagendijk E.L."/>
            <person name="Lapidus A."/>
            <person name="Levasseur A."/>
            <person name="Lindquist E."/>
            <person name="Lipzen A."/>
            <person name="Logrieco A.F."/>
            <person name="MacCabe A."/>
            <person name="Maekelae M.R."/>
            <person name="Malavazi I."/>
            <person name="Melin P."/>
            <person name="Meyer V."/>
            <person name="Mielnichuk N."/>
            <person name="Miskei M."/>
            <person name="Molnar A.P."/>
            <person name="Mule G."/>
            <person name="Ngan C.Y."/>
            <person name="Orejas M."/>
            <person name="Orosz E."/>
            <person name="Ouedraogo J.P."/>
            <person name="Overkamp K.M."/>
            <person name="Park H.-S."/>
            <person name="Perrone G."/>
            <person name="Piumi F."/>
            <person name="Punt P.J."/>
            <person name="Ram A.F."/>
            <person name="Ramon A."/>
            <person name="Rauscher S."/>
            <person name="Record E."/>
            <person name="Riano-Pachon D.M."/>
            <person name="Robert V."/>
            <person name="Roehrig J."/>
            <person name="Ruller R."/>
            <person name="Salamov A."/>
            <person name="Salih N.S."/>
            <person name="Samson R.A."/>
            <person name="Sandor E."/>
            <person name="Sanguinetti M."/>
            <person name="Schuetze T."/>
            <person name="Sepcic K."/>
            <person name="Shelest E."/>
            <person name="Sherlock G."/>
            <person name="Sophianopoulou V."/>
            <person name="Squina F.M."/>
            <person name="Sun H."/>
            <person name="Susca A."/>
            <person name="Todd R.B."/>
            <person name="Tsang A."/>
            <person name="Unkles S.E."/>
            <person name="van de Wiele N."/>
            <person name="van Rossen-Uffink D."/>
            <person name="Oliveira J.V."/>
            <person name="Vesth T.C."/>
            <person name="Visser J."/>
            <person name="Yu J.-H."/>
            <person name="Zhou M."/>
            <person name="Andersen M.R."/>
            <person name="Archer D.B."/>
            <person name="Baker S.E."/>
            <person name="Benoit I."/>
            <person name="Brakhage A.A."/>
            <person name="Braus G.H."/>
            <person name="Fischer R."/>
            <person name="Frisvad J.C."/>
            <person name="Goldman G.H."/>
            <person name="Houbraken J."/>
            <person name="Oakley B."/>
            <person name="Pocsi I."/>
            <person name="Scazzocchio C."/>
            <person name="Seiboth B."/>
            <person name="vanKuyk P.A."/>
            <person name="Wortman J."/>
            <person name="Dyer P.S."/>
            <person name="Grigoriev I.V."/>
        </authorList>
    </citation>
    <scope>NUCLEOTIDE SEQUENCE [LARGE SCALE GENOMIC DNA]</scope>
    <source>
        <strain evidence="3">ATCC 16872 / CBS 172.66 / WB 5094</strain>
    </source>
</reference>
<name>A0A1L9WT47_ASPA1</name>
<dbReference type="InterPro" id="IPR038883">
    <property type="entry name" value="AN11006-like"/>
</dbReference>
<dbReference type="PANTHER" id="PTHR42085:SF2">
    <property type="entry name" value="F-BOX DOMAIN-CONTAINING PROTEIN"/>
    <property type="match status" value="1"/>
</dbReference>